<name>A0ABQ6LS68_9RHOB</name>
<keyword evidence="1" id="KW-0812">Transmembrane</keyword>
<feature type="domain" description="Fatty acid desaturase" evidence="2">
    <location>
        <begin position="73"/>
        <end position="297"/>
    </location>
</feature>
<comment type="caution">
    <text evidence="3">The sequence shown here is derived from an EMBL/GenBank/DDBJ whole genome shotgun (WGS) entry which is preliminary data.</text>
</comment>
<sequence length="329" mass="38090">MSETMQEQTERAFGRELVIDRKSLKPYTKRTDRTALLHFAGHIGLIAFTGTLTWMALGTLWVVPAMFAHAVVMAFLFAPVHECSHGTPFRTRWLNETVYWIVCLIYMVPPTIFRYEHARHHTYTQIRGYDPDMMPERMTVWDYVVYLSGYVFWKRGLGWFLLHPFGYIKPEHRRFLPESEVPKVIFEARVILVLYGGIAAAAIATGSLLPLWLWVVPRLVGEPLMRFFRIAEHAECDEGGDLRRNTRTTRTTRLVHFLHWNMSYHAEHHICPMVPYHALARLHDEVGDRLHPIGESYPSVHADVLSKISRHEGVTWKSERGRSGAVAAE</sequence>
<keyword evidence="4" id="KW-1185">Reference proteome</keyword>
<dbReference type="PANTHER" id="PTHR12879:SF8">
    <property type="entry name" value="SPHINGOLIPID DELTA(4)-DESATURASE DES1"/>
    <property type="match status" value="1"/>
</dbReference>
<evidence type="ECO:0000259" key="2">
    <source>
        <dbReference type="Pfam" id="PF00487"/>
    </source>
</evidence>
<dbReference type="Proteomes" id="UP001239909">
    <property type="component" value="Unassembled WGS sequence"/>
</dbReference>
<reference evidence="3 4" key="1">
    <citation type="submission" date="2023-04" db="EMBL/GenBank/DDBJ databases">
        <title>Marinoamorphus aggregata gen. nov., sp. Nov., isolate from tissue of brittle star Ophioplocus japonicus.</title>
        <authorList>
            <person name="Kawano K."/>
            <person name="Sawayama S."/>
            <person name="Nakagawa S."/>
        </authorList>
    </citation>
    <scope>NUCLEOTIDE SEQUENCE [LARGE SCALE GENOMIC DNA]</scope>
    <source>
        <strain evidence="3 4">NKW23</strain>
    </source>
</reference>
<dbReference type="Pfam" id="PF00487">
    <property type="entry name" value="FA_desaturase"/>
    <property type="match status" value="1"/>
</dbReference>
<feature type="transmembrane region" description="Helical" evidence="1">
    <location>
        <begin position="61"/>
        <end position="81"/>
    </location>
</feature>
<evidence type="ECO:0000313" key="4">
    <source>
        <dbReference type="Proteomes" id="UP001239909"/>
    </source>
</evidence>
<dbReference type="InterPro" id="IPR005804">
    <property type="entry name" value="FA_desaturase_dom"/>
</dbReference>
<feature type="transmembrane region" description="Helical" evidence="1">
    <location>
        <begin position="93"/>
        <end position="113"/>
    </location>
</feature>
<evidence type="ECO:0000256" key="1">
    <source>
        <dbReference type="SAM" id="Phobius"/>
    </source>
</evidence>
<gene>
    <name evidence="3" type="ORF">LNKW23_37660</name>
</gene>
<dbReference type="PANTHER" id="PTHR12879">
    <property type="entry name" value="SPHINGOLIPID DELTA 4 DESATURASE/C-4 HYDROXYLASE PROTEIN DES2"/>
    <property type="match status" value="1"/>
</dbReference>
<keyword evidence="1" id="KW-0472">Membrane</keyword>
<dbReference type="EMBL" id="BSYI01000038">
    <property type="protein sequence ID" value="GMG84550.1"/>
    <property type="molecule type" value="Genomic_DNA"/>
</dbReference>
<protein>
    <submittedName>
        <fullName evidence="3">Fatty acid desaturase family protein</fullName>
    </submittedName>
</protein>
<organism evidence="3 4">
    <name type="scientific">Paralimibaculum aggregatum</name>
    <dbReference type="NCBI Taxonomy" id="3036245"/>
    <lineage>
        <taxon>Bacteria</taxon>
        <taxon>Pseudomonadati</taxon>
        <taxon>Pseudomonadota</taxon>
        <taxon>Alphaproteobacteria</taxon>
        <taxon>Rhodobacterales</taxon>
        <taxon>Paracoccaceae</taxon>
        <taxon>Paralimibaculum</taxon>
    </lineage>
</organism>
<feature type="transmembrane region" description="Helical" evidence="1">
    <location>
        <begin position="143"/>
        <end position="168"/>
    </location>
</feature>
<dbReference type="RefSeq" id="WP_285673614.1">
    <property type="nucleotide sequence ID" value="NZ_BSYI01000038.1"/>
</dbReference>
<feature type="transmembrane region" description="Helical" evidence="1">
    <location>
        <begin position="189"/>
        <end position="215"/>
    </location>
</feature>
<proteinExistence type="predicted"/>
<accession>A0ABQ6LS68</accession>
<keyword evidence="1" id="KW-1133">Transmembrane helix</keyword>
<feature type="transmembrane region" description="Helical" evidence="1">
    <location>
        <begin position="35"/>
        <end position="55"/>
    </location>
</feature>
<evidence type="ECO:0000313" key="3">
    <source>
        <dbReference type="EMBL" id="GMG84550.1"/>
    </source>
</evidence>